<dbReference type="AlphaFoldDB" id="A0A645FPC1"/>
<reference evidence="1" key="1">
    <citation type="submission" date="2019-08" db="EMBL/GenBank/DDBJ databases">
        <authorList>
            <person name="Kucharzyk K."/>
            <person name="Murdoch R.W."/>
            <person name="Higgins S."/>
            <person name="Loffler F."/>
        </authorList>
    </citation>
    <scope>NUCLEOTIDE SEQUENCE</scope>
</reference>
<name>A0A645FPC1_9ZZZZ</name>
<proteinExistence type="predicted"/>
<protein>
    <submittedName>
        <fullName evidence="1">Uncharacterized protein</fullName>
    </submittedName>
</protein>
<accession>A0A645FPC1</accession>
<sequence length="64" mass="6954">MSETANNLPFLSNANPKNKLMTGVLGVFISNEKSFFIKATPNEEYKATAVIFSLDTGLSKTTNP</sequence>
<gene>
    <name evidence="1" type="ORF">SDC9_163613</name>
</gene>
<evidence type="ECO:0000313" key="1">
    <source>
        <dbReference type="EMBL" id="MPN16275.1"/>
    </source>
</evidence>
<dbReference type="EMBL" id="VSSQ01063199">
    <property type="protein sequence ID" value="MPN16275.1"/>
    <property type="molecule type" value="Genomic_DNA"/>
</dbReference>
<organism evidence="1">
    <name type="scientific">bioreactor metagenome</name>
    <dbReference type="NCBI Taxonomy" id="1076179"/>
    <lineage>
        <taxon>unclassified sequences</taxon>
        <taxon>metagenomes</taxon>
        <taxon>ecological metagenomes</taxon>
    </lineage>
</organism>
<comment type="caution">
    <text evidence="1">The sequence shown here is derived from an EMBL/GenBank/DDBJ whole genome shotgun (WGS) entry which is preliminary data.</text>
</comment>